<dbReference type="SUPFAM" id="SSF56935">
    <property type="entry name" value="Porins"/>
    <property type="match status" value="1"/>
</dbReference>
<protein>
    <submittedName>
        <fullName evidence="2">TonB-dependent receptor</fullName>
    </submittedName>
</protein>
<gene>
    <name evidence="2" type="ORF">JCM15093_1607</name>
</gene>
<dbReference type="STRING" id="1121097.GCA_000428125_01608"/>
<dbReference type="InterPro" id="IPR037066">
    <property type="entry name" value="Plug_dom_sf"/>
</dbReference>
<keyword evidence="3" id="KW-1185">Reference proteome</keyword>
<dbReference type="RefSeq" id="WP_024996361.1">
    <property type="nucleotide sequence ID" value="NZ_ATZI01000004.1"/>
</dbReference>
<feature type="chain" id="PRO_5001659831" evidence="1">
    <location>
        <begin position="23"/>
        <end position="942"/>
    </location>
</feature>
<evidence type="ECO:0000313" key="3">
    <source>
        <dbReference type="Proteomes" id="UP000027601"/>
    </source>
</evidence>
<dbReference type="EMBL" id="BAJS01000007">
    <property type="protein sequence ID" value="GAK36440.1"/>
    <property type="molecule type" value="Genomic_DNA"/>
</dbReference>
<organism evidence="2 3">
    <name type="scientific">Bacteroides graminisolvens DSM 19988 = JCM 15093</name>
    <dbReference type="NCBI Taxonomy" id="1121097"/>
    <lineage>
        <taxon>Bacteria</taxon>
        <taxon>Pseudomonadati</taxon>
        <taxon>Bacteroidota</taxon>
        <taxon>Bacteroidia</taxon>
        <taxon>Bacteroidales</taxon>
        <taxon>Bacteroidaceae</taxon>
        <taxon>Bacteroides</taxon>
    </lineage>
</organism>
<evidence type="ECO:0000256" key="1">
    <source>
        <dbReference type="SAM" id="SignalP"/>
    </source>
</evidence>
<evidence type="ECO:0000313" key="2">
    <source>
        <dbReference type="EMBL" id="GAK36440.1"/>
    </source>
</evidence>
<keyword evidence="1" id="KW-0732">Signal</keyword>
<comment type="caution">
    <text evidence="2">The sequence shown here is derived from an EMBL/GenBank/DDBJ whole genome shotgun (WGS) entry which is preliminary data.</text>
</comment>
<proteinExistence type="predicted"/>
<dbReference type="InterPro" id="IPR023996">
    <property type="entry name" value="TonB-dep_OMP_SusC/RagA"/>
</dbReference>
<dbReference type="Gene3D" id="2.170.130.10">
    <property type="entry name" value="TonB-dependent receptor, plug domain"/>
    <property type="match status" value="1"/>
</dbReference>
<dbReference type="eggNOG" id="COG4206">
    <property type="taxonomic scope" value="Bacteria"/>
</dbReference>
<sequence>MKHIYKGLVFCAAFAFAHTHIAAQETLVDLLEATKADSLQKVQVAFRSLDRSDLLGGVSVIDMKAMSEKAYTNYSLSLVDNVVGGFNGNIWGNSEYLVMVDGMVRDANNVLPHEIDQITLLKGASAVVLYGPRAAKGVISITTKRGKVGDLRINVNANTGFYTPKSYPKYLGSAEYMSLYNEARVNDGLAANYSQEAIYNHASGLNPYRYPDFDMYSSDYLKKAYNRSEAVAEISGGNEKVKYYTSTGYYRESSLLKVGNTEDNYNSRFFVRGNVDMQLHKLITAQADANVTFYDSYAASVDWWGQAATLRPHLVSPFIPLSYIEETDQNSLNAVLNSSYIKDGKYFFGGTQQNPTNPVANAYAAGDSKFVSRQFQFNTRFDINLSPLLKGLYFRAKYGIDYASTYNQGYTSKYATFSPVWTNYNGKDVIASITQYGKDEKSGSENIDNSAYRYTYNVSGQFDYQRTINADHNVFAMILANAWQTQRSGHYHRTTNANLGFQASYNYQHRYYADFSVAMPYSTKLPEGKRIAYSPTVTLGWNLAKESFMENSIFDDLMLTASAGIINQDLDITASDNEDGYYLYKAVIQSGGWYSWGDNGGLAATEFQRGNNPDMTYVKRKELTAGLRGSMWDKLISFDVNFFTSKMDGGLVRTNSLYPNYFTQTGYPSSSIIPYVNFNVDQRTGFDFSVYTNKKVGEVELTLGVSGMYYKSTAKKRDENVEFDYLSAVGRALNGHWGLQSEGFFQNQSEIDAAPDQTFGDVKPGDIRYKDQNNDNKIDNNDRVFLGRWDSPFMSGVNLTAKWRNFTLYAMGKLYMGGYGMKNNSYYWVKGDGKYSEVVRNRWTPETAATATYPRLTTTDGANNFRTSDFWMYKNDRFNLTQVQLTYQMPEKVLEGTFIKGLSFFANANNLLTIAKERKALELNVGSAPQTRFYQLGFKGTF</sequence>
<name>A0A069D289_9BACE</name>
<keyword evidence="2" id="KW-0675">Receptor</keyword>
<dbReference type="AlphaFoldDB" id="A0A069D289"/>
<feature type="signal peptide" evidence="1">
    <location>
        <begin position="1"/>
        <end position="22"/>
    </location>
</feature>
<dbReference type="Proteomes" id="UP000027601">
    <property type="component" value="Unassembled WGS sequence"/>
</dbReference>
<dbReference type="OrthoDB" id="9768177at2"/>
<accession>A0A069D289</accession>
<reference evidence="2 3" key="1">
    <citation type="journal article" date="2015" name="Microbes Environ.">
        <title>Distribution and evolution of nitrogen fixation genes in the phylum bacteroidetes.</title>
        <authorList>
            <person name="Inoue J."/>
            <person name="Oshima K."/>
            <person name="Suda W."/>
            <person name="Sakamoto M."/>
            <person name="Iino T."/>
            <person name="Noda S."/>
            <person name="Hongoh Y."/>
            <person name="Hattori M."/>
            <person name="Ohkuma M."/>
        </authorList>
    </citation>
    <scope>NUCLEOTIDE SEQUENCE [LARGE SCALE GENOMIC DNA]</scope>
    <source>
        <strain evidence="2 3">JCM 15093</strain>
    </source>
</reference>
<dbReference type="NCBIfam" id="TIGR04056">
    <property type="entry name" value="OMP_RagA_SusC"/>
    <property type="match status" value="1"/>
</dbReference>